<dbReference type="InterPro" id="IPR027859">
    <property type="entry name" value="KATNIP_dom"/>
</dbReference>
<evidence type="ECO:0000259" key="3">
    <source>
        <dbReference type="Pfam" id="PF14652"/>
    </source>
</evidence>
<evidence type="ECO:0000256" key="2">
    <source>
        <dbReference type="SAM" id="MobiDB-lite"/>
    </source>
</evidence>
<dbReference type="Pfam" id="PF14652">
    <property type="entry name" value="DUF4457"/>
    <property type="match status" value="2"/>
</dbReference>
<evidence type="ECO:0000313" key="5">
    <source>
        <dbReference type="Proteomes" id="UP001516400"/>
    </source>
</evidence>
<sequence>MNPNKKETKPQTSNNVENPPFPKWLQEISSFRGLEHNYTMNPKNRIFCFGEGEKPDISPISSEIPSRIPTAEVKSSEEEDMRRNISPKYGRRSIVTQMYFENTPKNISLTSSDYLVPKFEHALDYSDFTSKDPHQLALEKSWRSLNAFQQSHKGRLDSAKELLQMKQGFDELTLDSPNTHINSEEIVPNGPSTEMQYSSHTIERIRRNNEQDLKNLFQDTIKIGKSKSSDSIVSRTNNSYPYYDHFGEVTNVDENFQKKVNEYRINIAREQQMRKEIIDELFDENEKITERIRRKSLQSDNFYRTPKHQEKQTSGRCRSKYTTARDLLSSIESQDSIETIRNEGDGQGFVIPELPSGKTMVLNILSTWGDNYYVGLNGIEIFESSGNLASIRHIQADPPDVNVLPECKNDPRIVTNLIDGVNRTQDDMHIWLAPFYIHRNHTITVIFESTIKLGMMRIWNYNKSRIHSYRGVKDLSVYLDGRLIFRGEIARASGTIMGPIESFGDTILFTTDEEILQRISENDSSYNALKIEPALSTFDDRPPTGNLNPPVRPLTGPSPREPSPNQIVFGVKQIDLALLSNWGHPDRIGLTGLEIIEMNNKVINLGINNISTNHDRRKRTIDRLFNNHNLTVDSNSMWCTEYKDGGNIVLTINLDDYIYISGLRIWNYNENLDSSYAGVRSVRIYLDNKIFKNPLNNEDVFLLRRAPGNVNYDFVQEIFFTKVSTNCNDYNERIFDLEEEVLLSMPQGFVFQFIIYSTWGDQYYCGLNGIELFNEYGGKILVEEQNICAYPESVNVLPQVSEDVRTPDKLIDGVNDCHNGSHSWLAPIVNKHLNKLYIVMDIPITVSYIKIWNYSKTPKRGVKDFGILVDDLLVYNGTLKTYSANVDILECCQTVLFTHDKRILGPQWHSLMRNSNTGSDLVLVDENLRATTGGSLPNADPTLRPFTSVSSLRKSHTSKSQ</sequence>
<evidence type="ECO:0000313" key="4">
    <source>
        <dbReference type="EMBL" id="KAL3274364.1"/>
    </source>
</evidence>
<keyword evidence="1" id="KW-0175">Coiled coil</keyword>
<dbReference type="InterPro" id="IPR026704">
    <property type="entry name" value="KATNIP"/>
</dbReference>
<feature type="region of interest" description="Disordered" evidence="2">
    <location>
        <begin position="536"/>
        <end position="562"/>
    </location>
</feature>
<dbReference type="Proteomes" id="UP001516400">
    <property type="component" value="Unassembled WGS sequence"/>
</dbReference>
<keyword evidence="5" id="KW-1185">Reference proteome</keyword>
<dbReference type="EMBL" id="JABFTP020000062">
    <property type="protein sequence ID" value="KAL3274364.1"/>
    <property type="molecule type" value="Genomic_DNA"/>
</dbReference>
<organism evidence="4 5">
    <name type="scientific">Cryptolaemus montrouzieri</name>
    <dbReference type="NCBI Taxonomy" id="559131"/>
    <lineage>
        <taxon>Eukaryota</taxon>
        <taxon>Metazoa</taxon>
        <taxon>Ecdysozoa</taxon>
        <taxon>Arthropoda</taxon>
        <taxon>Hexapoda</taxon>
        <taxon>Insecta</taxon>
        <taxon>Pterygota</taxon>
        <taxon>Neoptera</taxon>
        <taxon>Endopterygota</taxon>
        <taxon>Coleoptera</taxon>
        <taxon>Polyphaga</taxon>
        <taxon>Cucujiformia</taxon>
        <taxon>Coccinelloidea</taxon>
        <taxon>Coccinellidae</taxon>
        <taxon>Scymninae</taxon>
        <taxon>Scymnini</taxon>
        <taxon>Cryptolaemus</taxon>
    </lineage>
</organism>
<feature type="domain" description="KATNIP" evidence="3">
    <location>
        <begin position="330"/>
        <end position="490"/>
    </location>
</feature>
<name>A0ABD2N782_9CUCU</name>
<accession>A0ABD2N782</accession>
<reference evidence="4 5" key="1">
    <citation type="journal article" date="2021" name="BMC Biol.">
        <title>Horizontally acquired antibacterial genes associated with adaptive radiation of ladybird beetles.</title>
        <authorList>
            <person name="Li H.S."/>
            <person name="Tang X.F."/>
            <person name="Huang Y.H."/>
            <person name="Xu Z.Y."/>
            <person name="Chen M.L."/>
            <person name="Du X.Y."/>
            <person name="Qiu B.Y."/>
            <person name="Chen P.T."/>
            <person name="Zhang W."/>
            <person name="Slipinski A."/>
            <person name="Escalona H.E."/>
            <person name="Waterhouse R.M."/>
            <person name="Zwick A."/>
            <person name="Pang H."/>
        </authorList>
    </citation>
    <scope>NUCLEOTIDE SEQUENCE [LARGE SCALE GENOMIC DNA]</scope>
    <source>
        <strain evidence="4">SYSU2018</strain>
    </source>
</reference>
<feature type="region of interest" description="Disordered" evidence="2">
    <location>
        <begin position="299"/>
        <end position="318"/>
    </location>
</feature>
<dbReference type="PANTHER" id="PTHR21534:SF0">
    <property type="entry name" value="KATANIN-INTERACTING PROTEIN"/>
    <property type="match status" value="1"/>
</dbReference>
<proteinExistence type="predicted"/>
<protein>
    <recommendedName>
        <fullName evidence="3">KATNIP domain-containing protein</fullName>
    </recommendedName>
</protein>
<evidence type="ECO:0000256" key="1">
    <source>
        <dbReference type="SAM" id="Coils"/>
    </source>
</evidence>
<dbReference type="PANTHER" id="PTHR21534">
    <property type="entry name" value="KATANIN-INTERACTING PROTEIN"/>
    <property type="match status" value="1"/>
</dbReference>
<comment type="caution">
    <text evidence="4">The sequence shown here is derived from an EMBL/GenBank/DDBJ whole genome shotgun (WGS) entry which is preliminary data.</text>
</comment>
<feature type="region of interest" description="Disordered" evidence="2">
    <location>
        <begin position="1"/>
        <end position="22"/>
    </location>
</feature>
<feature type="region of interest" description="Disordered" evidence="2">
    <location>
        <begin position="933"/>
        <end position="961"/>
    </location>
</feature>
<dbReference type="AlphaFoldDB" id="A0ABD2N782"/>
<gene>
    <name evidence="4" type="ORF">HHI36_015762</name>
</gene>
<feature type="coiled-coil region" evidence="1">
    <location>
        <begin position="260"/>
        <end position="298"/>
    </location>
</feature>
<feature type="domain" description="KATNIP" evidence="3">
    <location>
        <begin position="576"/>
        <end position="880"/>
    </location>
</feature>